<evidence type="ECO:0000313" key="7">
    <source>
        <dbReference type="EMBL" id="ADK80372.1"/>
    </source>
</evidence>
<name>E1R2U0_SEDSS</name>
<dbReference type="Pfam" id="PF13186">
    <property type="entry name" value="SPASM"/>
    <property type="match status" value="1"/>
</dbReference>
<dbReference type="STRING" id="573413.Spirs_1245"/>
<dbReference type="GO" id="GO:0003824">
    <property type="term" value="F:catalytic activity"/>
    <property type="evidence" value="ECO:0007669"/>
    <property type="project" value="InterPro"/>
</dbReference>
<evidence type="ECO:0000256" key="4">
    <source>
        <dbReference type="ARBA" id="ARBA00023004"/>
    </source>
</evidence>
<keyword evidence="2" id="KW-0949">S-adenosyl-L-methionine</keyword>
<evidence type="ECO:0000256" key="5">
    <source>
        <dbReference type="ARBA" id="ARBA00023014"/>
    </source>
</evidence>
<keyword evidence="8" id="KW-1185">Reference proteome</keyword>
<dbReference type="AlphaFoldDB" id="E1R2U0"/>
<proteinExistence type="predicted"/>
<dbReference type="RefSeq" id="WP_013253836.1">
    <property type="nucleotide sequence ID" value="NC_014364.1"/>
</dbReference>
<gene>
    <name evidence="7" type="ordered locus">Spirs_1245</name>
</gene>
<sequence>MKYKKSDVPDFRKAEGSAFSLKGRMLRQAVVRKSVKSLTGDIEDLRSLSCLADSDIQSSQLRLFLSGLMQDVDRKEGMATLFARLGSSINRQAKKKLIGNLIYNWGYVGEKIRYRFASYEQWLPGTLVISPTMRCNLHCTGCYSGLYEKAGDLNEEEIDSILDQARKLGIYFVVVSGGEPYVLKDMWLRLFRKYSDMYFLTFTNGTFIDRETARALGKLGNVAPAISVEGYAAETDERRGKGVHAKVLNAMHNLREEGVLFGTSVTYTSKNIDTITSDEFVKYYIDQGAIFSWFFMFMPVGKDPILDLVPSPEQRLMTGRRIADLRKRLPIFLADFWNDGPAVGGCLAGGRSYLHIVSNGQVEPCVFAHFGIDNIREKPLIEVVNSPFFKAIRNRYPYSDNANLMRPCMIIDNPEVLRSVVAEYLVPEGHPHSEDLIHDPDVISWIDTYAQEFKELTDPIWNERIADEKYRWYKEGKEYPRLFWFRRQAANIKPADPVEEMVMQEK</sequence>
<dbReference type="SFLD" id="SFLDS00029">
    <property type="entry name" value="Radical_SAM"/>
    <property type="match status" value="1"/>
</dbReference>
<dbReference type="InterPro" id="IPR058240">
    <property type="entry name" value="rSAM_sf"/>
</dbReference>
<dbReference type="PANTHER" id="PTHR43524">
    <property type="entry name" value="RADICAL SAM SUPERFAMILY PROTEIN"/>
    <property type="match status" value="1"/>
</dbReference>
<dbReference type="EMBL" id="CP002116">
    <property type="protein sequence ID" value="ADK80372.1"/>
    <property type="molecule type" value="Genomic_DNA"/>
</dbReference>
<protein>
    <submittedName>
        <fullName evidence="7">Radical SAM domain protein</fullName>
    </submittedName>
</protein>
<dbReference type="SFLD" id="SFLDG01067">
    <property type="entry name" value="SPASM/twitch_domain_containing"/>
    <property type="match status" value="1"/>
</dbReference>
<dbReference type="PANTHER" id="PTHR43524:SF1">
    <property type="entry name" value="RADICAL SAM SUPERFAMILY PROTEIN"/>
    <property type="match status" value="1"/>
</dbReference>
<dbReference type="CDD" id="cd01335">
    <property type="entry name" value="Radical_SAM"/>
    <property type="match status" value="1"/>
</dbReference>
<comment type="cofactor">
    <cofactor evidence="1">
        <name>[4Fe-4S] cluster</name>
        <dbReference type="ChEBI" id="CHEBI:49883"/>
    </cofactor>
</comment>
<evidence type="ECO:0000256" key="2">
    <source>
        <dbReference type="ARBA" id="ARBA00022691"/>
    </source>
</evidence>
<dbReference type="OrthoDB" id="9808591at2"/>
<dbReference type="HOGENOM" id="CLU_044700_0_0_12"/>
<dbReference type="InterPro" id="IPR023885">
    <property type="entry name" value="4Fe4S-binding_SPASM_dom"/>
</dbReference>
<dbReference type="CDD" id="cd21128">
    <property type="entry name" value="SPASM_rSAM"/>
    <property type="match status" value="1"/>
</dbReference>
<dbReference type="GO" id="GO:0051536">
    <property type="term" value="F:iron-sulfur cluster binding"/>
    <property type="evidence" value="ECO:0007669"/>
    <property type="project" value="UniProtKB-KW"/>
</dbReference>
<keyword evidence="3" id="KW-0479">Metal-binding</keyword>
<organism evidence="7 8">
    <name type="scientific">Sediminispirochaeta smaragdinae (strain DSM 11293 / JCM 15392 / SEBR 4228)</name>
    <name type="common">Spirochaeta smaragdinae</name>
    <dbReference type="NCBI Taxonomy" id="573413"/>
    <lineage>
        <taxon>Bacteria</taxon>
        <taxon>Pseudomonadati</taxon>
        <taxon>Spirochaetota</taxon>
        <taxon>Spirochaetia</taxon>
        <taxon>Spirochaetales</taxon>
        <taxon>Spirochaetaceae</taxon>
        <taxon>Sediminispirochaeta</taxon>
    </lineage>
</organism>
<feature type="domain" description="Radical SAM core" evidence="6">
    <location>
        <begin position="121"/>
        <end position="332"/>
    </location>
</feature>
<dbReference type="GO" id="GO:0046872">
    <property type="term" value="F:metal ion binding"/>
    <property type="evidence" value="ECO:0007669"/>
    <property type="project" value="UniProtKB-KW"/>
</dbReference>
<evidence type="ECO:0000256" key="1">
    <source>
        <dbReference type="ARBA" id="ARBA00001966"/>
    </source>
</evidence>
<accession>E1R2U0</accession>
<dbReference type="eggNOG" id="COG0535">
    <property type="taxonomic scope" value="Bacteria"/>
</dbReference>
<dbReference type="Gene3D" id="3.20.20.70">
    <property type="entry name" value="Aldolase class I"/>
    <property type="match status" value="1"/>
</dbReference>
<reference evidence="7 8" key="1">
    <citation type="journal article" date="2010" name="Stand. Genomic Sci.">
        <title>Complete genome sequence of Spirochaeta smaragdinae type strain (SEBR 4228).</title>
        <authorList>
            <person name="Mavromatis K."/>
            <person name="Yasawong M."/>
            <person name="Chertkov O."/>
            <person name="Lapidus A."/>
            <person name="Lucas S."/>
            <person name="Nolan M."/>
            <person name="Del Rio T.G."/>
            <person name="Tice H."/>
            <person name="Cheng J.F."/>
            <person name="Pitluck S."/>
            <person name="Liolios K."/>
            <person name="Ivanova N."/>
            <person name="Tapia R."/>
            <person name="Han C."/>
            <person name="Bruce D."/>
            <person name="Goodwin L."/>
            <person name="Pati A."/>
            <person name="Chen A."/>
            <person name="Palaniappan K."/>
            <person name="Land M."/>
            <person name="Hauser L."/>
            <person name="Chang Y.J."/>
            <person name="Jeffries C.D."/>
            <person name="Detter J.C."/>
            <person name="Rohde M."/>
            <person name="Brambilla E."/>
            <person name="Spring S."/>
            <person name="Goker M."/>
            <person name="Sikorski J."/>
            <person name="Woyke T."/>
            <person name="Bristow J."/>
            <person name="Eisen J.A."/>
            <person name="Markowitz V."/>
            <person name="Hugenholtz P."/>
            <person name="Klenk H.P."/>
            <person name="Kyrpides N.C."/>
        </authorList>
    </citation>
    <scope>NUCLEOTIDE SEQUENCE [LARGE SCALE GENOMIC DNA]</scope>
    <source>
        <strain evidence="8">DSM 11293 / JCM 15392 / SEBR 4228</strain>
    </source>
</reference>
<dbReference type="SUPFAM" id="SSF102114">
    <property type="entry name" value="Radical SAM enzymes"/>
    <property type="match status" value="1"/>
</dbReference>
<dbReference type="Proteomes" id="UP000002318">
    <property type="component" value="Chromosome"/>
</dbReference>
<evidence type="ECO:0000259" key="6">
    <source>
        <dbReference type="PROSITE" id="PS51918"/>
    </source>
</evidence>
<keyword evidence="4" id="KW-0408">Iron</keyword>
<dbReference type="PROSITE" id="PS51918">
    <property type="entry name" value="RADICAL_SAM"/>
    <property type="match status" value="1"/>
</dbReference>
<keyword evidence="5" id="KW-0411">Iron-sulfur</keyword>
<evidence type="ECO:0000256" key="3">
    <source>
        <dbReference type="ARBA" id="ARBA00022723"/>
    </source>
</evidence>
<evidence type="ECO:0000313" key="8">
    <source>
        <dbReference type="Proteomes" id="UP000002318"/>
    </source>
</evidence>
<dbReference type="KEGG" id="ssm:Spirs_1245"/>
<dbReference type="InterPro" id="IPR007197">
    <property type="entry name" value="rSAM"/>
</dbReference>
<dbReference type="InterPro" id="IPR013785">
    <property type="entry name" value="Aldolase_TIM"/>
</dbReference>
<dbReference type="Pfam" id="PF04055">
    <property type="entry name" value="Radical_SAM"/>
    <property type="match status" value="1"/>
</dbReference>